<evidence type="ECO:0000256" key="17">
    <source>
        <dbReference type="PIRSR" id="PIRSR007828-2"/>
    </source>
</evidence>
<dbReference type="MEROPS" id="M49.004"/>
<comment type="subcellular location">
    <subcellularLocation>
        <location evidence="2">Cytoplasm</location>
    </subcellularLocation>
</comment>
<dbReference type="Gene3D" id="3.30.540.30">
    <property type="match status" value="3"/>
</dbReference>
<name>A7TI55_VANPO</name>
<keyword evidence="7 15" id="KW-0963">Cytoplasm</keyword>
<evidence type="ECO:0000256" key="16">
    <source>
        <dbReference type="PIRSR" id="PIRSR007828-1"/>
    </source>
</evidence>
<protein>
    <recommendedName>
        <fullName evidence="5 15">Dipeptidyl peptidase 3</fullName>
        <ecNumber evidence="4 15">3.4.14.4</ecNumber>
    </recommendedName>
    <alternativeName>
        <fullName evidence="13 15">Dipeptidyl aminopeptidase III</fullName>
    </alternativeName>
    <alternativeName>
        <fullName evidence="14 15">Dipeptidyl peptidase III</fullName>
    </alternativeName>
</protein>
<dbReference type="GO" id="GO:0008239">
    <property type="term" value="F:dipeptidyl-peptidase activity"/>
    <property type="evidence" value="ECO:0007669"/>
    <property type="project" value="UniProtKB-UniRule"/>
</dbReference>
<dbReference type="PhylomeDB" id="A7TI55"/>
<dbReference type="AlphaFoldDB" id="A7TI55"/>
<evidence type="ECO:0000256" key="11">
    <source>
        <dbReference type="ARBA" id="ARBA00022833"/>
    </source>
</evidence>
<evidence type="ECO:0000256" key="14">
    <source>
        <dbReference type="ARBA" id="ARBA00032119"/>
    </source>
</evidence>
<evidence type="ECO:0000256" key="13">
    <source>
        <dbReference type="ARBA" id="ARBA00031288"/>
    </source>
</evidence>
<keyword evidence="10 15" id="KW-0378">Hydrolase</keyword>
<keyword evidence="12 15" id="KW-0482">Metalloprotease</keyword>
<proteinExistence type="inferred from homology"/>
<evidence type="ECO:0000256" key="7">
    <source>
        <dbReference type="ARBA" id="ARBA00022490"/>
    </source>
</evidence>
<dbReference type="RefSeq" id="XP_001645920.1">
    <property type="nucleotide sequence ID" value="XM_001645870.1"/>
</dbReference>
<evidence type="ECO:0000256" key="8">
    <source>
        <dbReference type="ARBA" id="ARBA00022670"/>
    </source>
</evidence>
<feature type="binding site" evidence="17">
    <location>
        <position position="522"/>
    </location>
    <ligand>
        <name>Zn(2+)</name>
        <dbReference type="ChEBI" id="CHEBI:29105"/>
        <note>catalytic</note>
    </ligand>
</feature>
<dbReference type="FunFam" id="3.30.540.30:FF:000002">
    <property type="entry name" value="Dipeptidyl peptidase 3"/>
    <property type="match status" value="1"/>
</dbReference>
<dbReference type="InterPro" id="IPR005317">
    <property type="entry name" value="Dipeptidyl-peptase3"/>
</dbReference>
<gene>
    <name evidence="18" type="ORF">Kpol_1045p49</name>
</gene>
<dbReference type="GO" id="GO:0006508">
    <property type="term" value="P:proteolysis"/>
    <property type="evidence" value="ECO:0007669"/>
    <property type="project" value="UniProtKB-KW"/>
</dbReference>
<keyword evidence="6 15" id="KW-0031">Aminopeptidase</keyword>
<dbReference type="STRING" id="436907.A7TI55"/>
<dbReference type="KEGG" id="vpo:Kpol_1045p49"/>
<dbReference type="EMBL" id="DS480394">
    <property type="protein sequence ID" value="EDO18062.1"/>
    <property type="molecule type" value="Genomic_DNA"/>
</dbReference>
<keyword evidence="11 15" id="KW-0862">Zinc</keyword>
<dbReference type="GO" id="GO:0046872">
    <property type="term" value="F:metal ion binding"/>
    <property type="evidence" value="ECO:0007669"/>
    <property type="project" value="UniProtKB-KW"/>
</dbReference>
<comment type="cofactor">
    <cofactor evidence="15 17">
        <name>Zn(2+)</name>
        <dbReference type="ChEBI" id="CHEBI:29105"/>
    </cofactor>
    <text evidence="15 17">Binds 1 zinc ion per subunit.</text>
</comment>
<accession>A7TI55</accession>
<evidence type="ECO:0000256" key="6">
    <source>
        <dbReference type="ARBA" id="ARBA00022438"/>
    </source>
</evidence>
<dbReference type="GO" id="GO:0008235">
    <property type="term" value="F:metalloexopeptidase activity"/>
    <property type="evidence" value="ECO:0007669"/>
    <property type="project" value="InterPro"/>
</dbReference>
<dbReference type="FunCoup" id="A7TI55">
    <property type="interactions" value="670"/>
</dbReference>
<evidence type="ECO:0000256" key="12">
    <source>
        <dbReference type="ARBA" id="ARBA00023049"/>
    </source>
</evidence>
<dbReference type="GO" id="GO:0005737">
    <property type="term" value="C:cytoplasm"/>
    <property type="evidence" value="ECO:0007669"/>
    <property type="project" value="UniProtKB-SubCell"/>
</dbReference>
<dbReference type="OMA" id="QRYWIRD"/>
<dbReference type="OrthoDB" id="4694525at2759"/>
<feature type="binding site" evidence="17">
    <location>
        <position position="464"/>
    </location>
    <ligand>
        <name>Zn(2+)</name>
        <dbReference type="ChEBI" id="CHEBI:29105"/>
        <note>catalytic</note>
    </ligand>
</feature>
<dbReference type="EC" id="3.4.14.4" evidence="4 15"/>
<feature type="binding site" evidence="17">
    <location>
        <position position="469"/>
    </location>
    <ligand>
        <name>Zn(2+)</name>
        <dbReference type="ChEBI" id="CHEBI:29105"/>
        <note>catalytic</note>
    </ligand>
</feature>
<keyword evidence="19" id="KW-1185">Reference proteome</keyword>
<organism evidence="19">
    <name type="scientific">Vanderwaltozyma polyspora (strain ATCC 22028 / DSM 70294 / BCRC 21397 / CBS 2163 / NBRC 10782 / NRRL Y-8283 / UCD 57-17)</name>
    <name type="common">Kluyveromyces polysporus</name>
    <dbReference type="NCBI Taxonomy" id="436907"/>
    <lineage>
        <taxon>Eukaryota</taxon>
        <taxon>Fungi</taxon>
        <taxon>Dikarya</taxon>
        <taxon>Ascomycota</taxon>
        <taxon>Saccharomycotina</taxon>
        <taxon>Saccharomycetes</taxon>
        <taxon>Saccharomycetales</taxon>
        <taxon>Saccharomycetaceae</taxon>
        <taxon>Vanderwaltozyma</taxon>
    </lineage>
</organism>
<dbReference type="PIRSF" id="PIRSF007828">
    <property type="entry name" value="Dipeptidyl-peptidase_III"/>
    <property type="match status" value="1"/>
</dbReference>
<evidence type="ECO:0000256" key="1">
    <source>
        <dbReference type="ARBA" id="ARBA00001336"/>
    </source>
</evidence>
<evidence type="ECO:0000256" key="5">
    <source>
        <dbReference type="ARBA" id="ARBA00014713"/>
    </source>
</evidence>
<evidence type="ECO:0000256" key="10">
    <source>
        <dbReference type="ARBA" id="ARBA00022801"/>
    </source>
</evidence>
<evidence type="ECO:0000313" key="18">
    <source>
        <dbReference type="EMBL" id="EDO18062.1"/>
    </source>
</evidence>
<dbReference type="GO" id="GO:0004177">
    <property type="term" value="F:aminopeptidase activity"/>
    <property type="evidence" value="ECO:0007669"/>
    <property type="project" value="UniProtKB-KW"/>
</dbReference>
<evidence type="ECO:0000256" key="9">
    <source>
        <dbReference type="ARBA" id="ARBA00022723"/>
    </source>
</evidence>
<evidence type="ECO:0000256" key="15">
    <source>
        <dbReference type="PIRNR" id="PIRNR007828"/>
    </source>
</evidence>
<keyword evidence="8 15" id="KW-0645">Protease</keyword>
<dbReference type="GeneID" id="5546332"/>
<dbReference type="PANTHER" id="PTHR23422:SF11">
    <property type="entry name" value="DIPEPTIDYL PEPTIDASE 3"/>
    <property type="match status" value="1"/>
</dbReference>
<evidence type="ECO:0000256" key="2">
    <source>
        <dbReference type="ARBA" id="ARBA00004496"/>
    </source>
</evidence>
<evidence type="ECO:0000313" key="19">
    <source>
        <dbReference type="Proteomes" id="UP000000267"/>
    </source>
</evidence>
<evidence type="ECO:0000256" key="3">
    <source>
        <dbReference type="ARBA" id="ARBA00010200"/>
    </source>
</evidence>
<keyword evidence="9 15" id="KW-0479">Metal-binding</keyword>
<dbReference type="eggNOG" id="KOG3675">
    <property type="taxonomic scope" value="Eukaryota"/>
</dbReference>
<evidence type="ECO:0000256" key="4">
    <source>
        <dbReference type="ARBA" id="ARBA00012063"/>
    </source>
</evidence>
<comment type="similarity">
    <text evidence="3 15">Belongs to the peptidase M49 family.</text>
</comment>
<dbReference type="InterPro" id="IPR039461">
    <property type="entry name" value="Peptidase_M49"/>
</dbReference>
<comment type="catalytic activity">
    <reaction evidence="1 15">
        <text>Release of an N-terminal dipeptide from a peptide comprising four or more residues, with broad specificity. Also acts on dipeptidyl 2-naphthylamides.</text>
        <dbReference type="EC" id="3.4.14.4"/>
    </reaction>
</comment>
<dbReference type="InParanoid" id="A7TI55"/>
<dbReference type="Proteomes" id="UP000000267">
    <property type="component" value="Unassembled WGS sequence"/>
</dbReference>
<reference evidence="18 19" key="1">
    <citation type="journal article" date="2007" name="Proc. Natl. Acad. Sci. U.S.A.">
        <title>Independent sorting-out of thousands of duplicated gene pairs in two yeast species descended from a whole-genome duplication.</title>
        <authorList>
            <person name="Scannell D.R."/>
            <person name="Frank A.C."/>
            <person name="Conant G.C."/>
            <person name="Byrne K.P."/>
            <person name="Woolfit M."/>
            <person name="Wolfe K.H."/>
        </authorList>
    </citation>
    <scope>NUCLEOTIDE SEQUENCE [LARGE SCALE GENOMIC DNA]</scope>
    <source>
        <strain evidence="19">ATCC 22028 / DSM 70294 / BCRC 21397 / CBS 2163 / NBRC 10782 / NRRL Y-8283 / UCD 57-17</strain>
    </source>
</reference>
<feature type="active site" evidence="16">
    <location>
        <position position="465"/>
    </location>
</feature>
<sequence length="717" mass="81872">MSKFVADSEPPISILLSSKDSYFKDLTDVEQKYAHYLSVASHFGTRITLRQVSLESELIFDLILYIHKSLNGDYPNEPEKDVKNYLDYVSQFLSNLGNYKSFGDTKFIPGFPKSFLTDVLLPKVNLSIDDDKIWSSFTNFYNEYHKVYFKTLNDLIDIGMFGLNGDLSQLGYPDKGFTSSYYLIKDDKFKISQEDMALLKSNVFTKLNILPENTRIEKTSDVDFTIWVASSIVENTVSDEYPTNQITFSADGKTYGVQFKFGDHSREMEKIAEHLKLAKNYSANETQSKMLDQYIYYFTTGSSNAHKESQKLWVKDLSPIVETNIGFIETYREPSGIIGEWEALVAVQNKDRTAKFSKMVDNAKNFIKLLPWGQDFEKNVFNPPDFTSIEVLTFTGSGIPAGINIPNYDDVRINVGFKNVSLGNILSAATKSTDKYPPTFISEQDMPIYKKCQNESFEVQVGIHELLGHGTGKLLSEIESGKYNFDFENPPLGLEGNPIRTYYKLGETWSSKFGSISGAFEECRAELVAMYLITNRELLEIFGYKTKEEQDNIIYIGYLQMARAGFMALEFWSPETGKWGQPHMQARFSIMKTFLMHSNNENFLKIITDNDANPTDFHLDLDISLIESTGVECVGDFLKHLHVYKSTADVENGTKYFTDRSTVPPSLAKFRDIVIKKRLPRRQFIQANTEVINDKVTVKDYEETPIGMIKSFIERNV</sequence>
<dbReference type="PANTHER" id="PTHR23422">
    <property type="entry name" value="DIPEPTIDYL PEPTIDASE III-RELATED"/>
    <property type="match status" value="1"/>
</dbReference>
<dbReference type="FunFam" id="3.30.540.30:FF:000001">
    <property type="entry name" value="Dipeptidyl peptidase 3"/>
    <property type="match status" value="1"/>
</dbReference>
<dbReference type="HOGENOM" id="CLU_011977_1_0_1"/>
<dbReference type="Pfam" id="PF03571">
    <property type="entry name" value="Peptidase_M49"/>
    <property type="match status" value="1"/>
</dbReference>